<dbReference type="AlphaFoldDB" id="A0A5C6LYP1"/>
<dbReference type="RefSeq" id="WP_146304083.1">
    <property type="nucleotide sequence ID" value="NZ_VOHS01000003.1"/>
</dbReference>
<dbReference type="Proteomes" id="UP000318815">
    <property type="component" value="Unassembled WGS sequence"/>
</dbReference>
<reference evidence="1 2" key="1">
    <citation type="submission" date="2019-08" db="EMBL/GenBank/DDBJ databases">
        <title>Whole genome sequencing of chitin degrading bacteria Chitinophaga pinensis YS16.</title>
        <authorList>
            <person name="Singh R.P."/>
            <person name="Manchanda G."/>
            <person name="Maurya I.K."/>
            <person name="Joshi N.K."/>
            <person name="Srivastava A.K."/>
        </authorList>
    </citation>
    <scope>NUCLEOTIDE SEQUENCE [LARGE SCALE GENOMIC DNA]</scope>
    <source>
        <strain evidence="1 2">YS-16</strain>
    </source>
</reference>
<keyword evidence="2" id="KW-1185">Reference proteome</keyword>
<accession>A0A5C6LYP1</accession>
<protein>
    <submittedName>
        <fullName evidence="1">Uncharacterized protein</fullName>
    </submittedName>
</protein>
<organism evidence="1 2">
    <name type="scientific">Chitinophaga pinensis</name>
    <dbReference type="NCBI Taxonomy" id="79329"/>
    <lineage>
        <taxon>Bacteria</taxon>
        <taxon>Pseudomonadati</taxon>
        <taxon>Bacteroidota</taxon>
        <taxon>Chitinophagia</taxon>
        <taxon>Chitinophagales</taxon>
        <taxon>Chitinophagaceae</taxon>
        <taxon>Chitinophaga</taxon>
    </lineage>
</organism>
<evidence type="ECO:0000313" key="1">
    <source>
        <dbReference type="EMBL" id="TWW01914.1"/>
    </source>
</evidence>
<gene>
    <name evidence="1" type="ORF">FEF09_04945</name>
</gene>
<name>A0A5C6LYP1_9BACT</name>
<comment type="caution">
    <text evidence="1">The sequence shown here is derived from an EMBL/GenBank/DDBJ whole genome shotgun (WGS) entry which is preliminary data.</text>
</comment>
<dbReference type="EMBL" id="VOHS01000003">
    <property type="protein sequence ID" value="TWW01914.1"/>
    <property type="molecule type" value="Genomic_DNA"/>
</dbReference>
<proteinExistence type="predicted"/>
<evidence type="ECO:0000313" key="2">
    <source>
        <dbReference type="Proteomes" id="UP000318815"/>
    </source>
</evidence>
<sequence>MSQQLSYYGLDGEGYKREYLSTTLDRKREQYKNECRLLIARRIQAMEADSLTKEMSGQVERLCIKYSPAYAFRTTDGQNDDQYRQVQ</sequence>